<evidence type="ECO:0000256" key="2">
    <source>
        <dbReference type="SAM" id="SignalP"/>
    </source>
</evidence>
<feature type="chain" id="PRO_5034924385" evidence="2">
    <location>
        <begin position="21"/>
        <end position="149"/>
    </location>
</feature>
<evidence type="ECO:0000313" key="3">
    <source>
        <dbReference type="Proteomes" id="UP000694851"/>
    </source>
</evidence>
<feature type="signal peptide" evidence="2">
    <location>
        <begin position="1"/>
        <end position="20"/>
    </location>
</feature>
<keyword evidence="3" id="KW-1185">Reference proteome</keyword>
<evidence type="ECO:0000313" key="4">
    <source>
        <dbReference type="RefSeq" id="XP_019524097.1"/>
    </source>
</evidence>
<dbReference type="GeneID" id="109396615"/>
<keyword evidence="2" id="KW-0732">Signal</keyword>
<dbReference type="Proteomes" id="UP000694851">
    <property type="component" value="Unplaced"/>
</dbReference>
<sequence>MARLLAVALGCISLLYLSLSGTLSRRQDGSRRLALPRQDTFQWPAAPAPCTLACGLEATPDSPATGESQPGHCYGSACPEWPPPTLGPPQAQSPVPAGWLCARHLPGTEPQPPSMAAHRIGRPTGLVPHGSQQPPQLWLGWNRPWPCLS</sequence>
<dbReference type="CTD" id="79924"/>
<feature type="region of interest" description="Disordered" evidence="1">
    <location>
        <begin position="57"/>
        <end position="79"/>
    </location>
</feature>
<feature type="region of interest" description="Disordered" evidence="1">
    <location>
        <begin position="110"/>
        <end position="133"/>
    </location>
</feature>
<proteinExistence type="predicted"/>
<dbReference type="KEGG" id="hai:109396615"/>
<dbReference type="AlphaFoldDB" id="A0A8B7TEE0"/>
<protein>
    <submittedName>
        <fullName evidence="4">ADM2 isoform X1</fullName>
    </submittedName>
</protein>
<organism evidence="3 4">
    <name type="scientific">Hipposideros armiger</name>
    <name type="common">Great Himalayan leaf-nosed bat</name>
    <dbReference type="NCBI Taxonomy" id="186990"/>
    <lineage>
        <taxon>Eukaryota</taxon>
        <taxon>Metazoa</taxon>
        <taxon>Chordata</taxon>
        <taxon>Craniata</taxon>
        <taxon>Vertebrata</taxon>
        <taxon>Euteleostomi</taxon>
        <taxon>Mammalia</taxon>
        <taxon>Eutheria</taxon>
        <taxon>Laurasiatheria</taxon>
        <taxon>Chiroptera</taxon>
        <taxon>Yinpterochiroptera</taxon>
        <taxon>Rhinolophoidea</taxon>
        <taxon>Hipposideridae</taxon>
        <taxon>Hipposideros</taxon>
    </lineage>
</organism>
<evidence type="ECO:0000256" key="1">
    <source>
        <dbReference type="SAM" id="MobiDB-lite"/>
    </source>
</evidence>
<reference evidence="4" key="1">
    <citation type="submission" date="2025-08" db="UniProtKB">
        <authorList>
            <consortium name="RefSeq"/>
        </authorList>
    </citation>
    <scope>IDENTIFICATION</scope>
    <source>
        <tissue evidence="4">Muscle</tissue>
    </source>
</reference>
<accession>A0A8B7TEE0</accession>
<gene>
    <name evidence="4" type="primary">ADM2</name>
</gene>
<name>A0A8B7TEE0_HIPAR</name>
<dbReference type="RefSeq" id="XP_019524097.1">
    <property type="nucleotide sequence ID" value="XM_019668552.1"/>
</dbReference>